<keyword evidence="7" id="KW-0131">Cell cycle</keyword>
<evidence type="ECO:0000313" key="13">
    <source>
        <dbReference type="Proteomes" id="UP001295444"/>
    </source>
</evidence>
<evidence type="ECO:0000256" key="6">
    <source>
        <dbReference type="ARBA" id="ARBA00023242"/>
    </source>
</evidence>
<name>A0AAD1TIR8_PELCU</name>
<dbReference type="AlphaFoldDB" id="A0AAD1TIR8"/>
<sequence length="529" mass="58498">MVRAAIRRLSESMSSPRQRPSGSDTQPQTCITSPLKRRSHRKLSSSNAPEITSPLNSSLQRKVSNVNAPEMTSSLNKSCNRKLSNCIASETSPLNISSQRKSSRTSALENTSQLNRSSQRKSSRTSASENTSQLNRSSQRKSSRTSASEKTSQLNRSSQRKSSRTSASETTSQLNRSSQRKSSSTSVLENTSPINRISQRKSSRTSALENTSPINRSSQRKSSTSNGPEMTSPLKRTLHGNLSSGNSPERTSPPVMRSQEKLSSNHSLQENLTSKKISQNVFSINTTSDNLMPAPIFRRPITAKKIMPRKTLAAIASFPPVSTPKVITATATLRRSSRVSPQFEKENSFVKPPMLSKSVTEQSPSKMDILSPIPLNISLSPMKDDRDKLMSQKVRRSYSRLDMSLNGSSFLYSPTRNSSSDSSTPNSSAKSGRRSLFGFNKLLSSETPEEDLGKTTKRDSGENRNTFNKSTGVSISVEEPDHNIPGVVLVKQKRRKRKIPLIEKSDLDEWAAVMNAEFEEAEKFDLFVE</sequence>
<evidence type="ECO:0000313" key="12">
    <source>
        <dbReference type="EMBL" id="CAH2325269.1"/>
    </source>
</evidence>
<dbReference type="InterPro" id="IPR057337">
    <property type="entry name" value="Sororin_C"/>
</dbReference>
<keyword evidence="5" id="KW-0498">Mitosis</keyword>
<comment type="subcellular location">
    <subcellularLocation>
        <location evidence="2">Chromosome</location>
    </subcellularLocation>
    <subcellularLocation>
        <location evidence="1">Nucleus</location>
    </subcellularLocation>
</comment>
<evidence type="ECO:0000259" key="11">
    <source>
        <dbReference type="Pfam" id="PF25220"/>
    </source>
</evidence>
<reference evidence="12" key="1">
    <citation type="submission" date="2022-03" db="EMBL/GenBank/DDBJ databases">
        <authorList>
            <person name="Alioto T."/>
            <person name="Alioto T."/>
            <person name="Gomez Garrido J."/>
        </authorList>
    </citation>
    <scope>NUCLEOTIDE SEQUENCE</scope>
</reference>
<feature type="domain" description="Sororin-like middle region" evidence="10">
    <location>
        <begin position="360"/>
        <end position="491"/>
    </location>
</feature>
<dbReference type="GO" id="GO:0051301">
    <property type="term" value="P:cell division"/>
    <property type="evidence" value="ECO:0007669"/>
    <property type="project" value="UniProtKB-KW"/>
</dbReference>
<feature type="region of interest" description="Disordered" evidence="9">
    <location>
        <begin position="93"/>
        <end position="274"/>
    </location>
</feature>
<feature type="compositionally biased region" description="Polar residues" evidence="9">
    <location>
        <begin position="204"/>
        <end position="229"/>
    </location>
</feature>
<keyword evidence="6" id="KW-0539">Nucleus</keyword>
<dbReference type="GO" id="GO:0006302">
    <property type="term" value="P:double-strand break repair"/>
    <property type="evidence" value="ECO:0007669"/>
    <property type="project" value="TreeGrafter"/>
</dbReference>
<evidence type="ECO:0000256" key="3">
    <source>
        <dbReference type="ARBA" id="ARBA00022454"/>
    </source>
</evidence>
<dbReference type="PANTHER" id="PTHR31092:SF2">
    <property type="entry name" value="SORORIN"/>
    <property type="match status" value="1"/>
</dbReference>
<evidence type="ECO:0000256" key="7">
    <source>
        <dbReference type="ARBA" id="ARBA00023306"/>
    </source>
</evidence>
<feature type="compositionally biased region" description="Polar residues" evidence="9">
    <location>
        <begin position="463"/>
        <end position="472"/>
    </location>
</feature>
<protein>
    <submittedName>
        <fullName evidence="12">Sororin</fullName>
    </submittedName>
</protein>
<feature type="compositionally biased region" description="Polar residues" evidence="9">
    <location>
        <begin position="240"/>
        <end position="250"/>
    </location>
</feature>
<evidence type="ECO:0000256" key="8">
    <source>
        <dbReference type="ARBA" id="ARBA00093465"/>
    </source>
</evidence>
<evidence type="ECO:0000256" key="2">
    <source>
        <dbReference type="ARBA" id="ARBA00004286"/>
    </source>
</evidence>
<feature type="compositionally biased region" description="Basic and acidic residues" evidence="9">
    <location>
        <begin position="451"/>
        <end position="462"/>
    </location>
</feature>
<feature type="compositionally biased region" description="Polar residues" evidence="9">
    <location>
        <begin position="11"/>
        <end position="32"/>
    </location>
</feature>
<accession>A0AAD1TIR8</accession>
<feature type="region of interest" description="Disordered" evidence="9">
    <location>
        <begin position="411"/>
        <end position="433"/>
    </location>
</feature>
<proteinExistence type="inferred from homology"/>
<keyword evidence="3" id="KW-0158">Chromosome</keyword>
<evidence type="ECO:0000256" key="5">
    <source>
        <dbReference type="ARBA" id="ARBA00022776"/>
    </source>
</evidence>
<dbReference type="GO" id="GO:0007080">
    <property type="term" value="P:mitotic metaphase chromosome alignment"/>
    <property type="evidence" value="ECO:0007669"/>
    <property type="project" value="TreeGrafter"/>
</dbReference>
<dbReference type="InterPro" id="IPR057261">
    <property type="entry name" value="Sororin-like_M"/>
</dbReference>
<gene>
    <name evidence="12" type="ORF">PECUL_23A027603</name>
</gene>
<keyword evidence="13" id="KW-1185">Reference proteome</keyword>
<feature type="compositionally biased region" description="Low complexity" evidence="9">
    <location>
        <begin position="413"/>
        <end position="428"/>
    </location>
</feature>
<dbReference type="PANTHER" id="PTHR31092">
    <property type="entry name" value="SORORIN"/>
    <property type="match status" value="1"/>
</dbReference>
<feature type="compositionally biased region" description="Polar residues" evidence="9">
    <location>
        <begin position="93"/>
        <end position="115"/>
    </location>
</feature>
<evidence type="ECO:0000256" key="9">
    <source>
        <dbReference type="SAM" id="MobiDB-lite"/>
    </source>
</evidence>
<feature type="region of interest" description="Disordered" evidence="9">
    <location>
        <begin position="1"/>
        <end position="62"/>
    </location>
</feature>
<feature type="compositionally biased region" description="Low complexity" evidence="9">
    <location>
        <begin position="164"/>
        <end position="186"/>
    </location>
</feature>
<dbReference type="GO" id="GO:0005694">
    <property type="term" value="C:chromosome"/>
    <property type="evidence" value="ECO:0007669"/>
    <property type="project" value="UniProtKB-SubCell"/>
</dbReference>
<dbReference type="Pfam" id="PF25220">
    <property type="entry name" value="Sororin_C"/>
    <property type="match status" value="1"/>
</dbReference>
<dbReference type="GO" id="GO:0031536">
    <property type="term" value="P:positive regulation of exit from mitosis"/>
    <property type="evidence" value="ECO:0007669"/>
    <property type="project" value="TreeGrafter"/>
</dbReference>
<organism evidence="12 13">
    <name type="scientific">Pelobates cultripes</name>
    <name type="common">Western spadefoot toad</name>
    <dbReference type="NCBI Taxonomy" id="61616"/>
    <lineage>
        <taxon>Eukaryota</taxon>
        <taxon>Metazoa</taxon>
        <taxon>Chordata</taxon>
        <taxon>Craniata</taxon>
        <taxon>Vertebrata</taxon>
        <taxon>Euteleostomi</taxon>
        <taxon>Amphibia</taxon>
        <taxon>Batrachia</taxon>
        <taxon>Anura</taxon>
        <taxon>Pelobatoidea</taxon>
        <taxon>Pelobatidae</taxon>
        <taxon>Pelobates</taxon>
    </lineage>
</organism>
<feature type="region of interest" description="Disordered" evidence="9">
    <location>
        <begin position="447"/>
        <end position="472"/>
    </location>
</feature>
<evidence type="ECO:0000259" key="10">
    <source>
        <dbReference type="Pfam" id="PF09666"/>
    </source>
</evidence>
<comment type="similarity">
    <text evidence="8">Belongs to the sororin family.</text>
</comment>
<feature type="compositionally biased region" description="Polar residues" evidence="9">
    <location>
        <begin position="261"/>
        <end position="274"/>
    </location>
</feature>
<dbReference type="InterPro" id="IPR018605">
    <property type="entry name" value="Sororin"/>
</dbReference>
<evidence type="ECO:0000256" key="1">
    <source>
        <dbReference type="ARBA" id="ARBA00004123"/>
    </source>
</evidence>
<keyword evidence="4" id="KW-0132">Cell division</keyword>
<feature type="compositionally biased region" description="Polar residues" evidence="9">
    <location>
        <begin position="187"/>
        <end position="197"/>
    </location>
</feature>
<dbReference type="GO" id="GO:0007064">
    <property type="term" value="P:mitotic sister chromatid cohesion"/>
    <property type="evidence" value="ECO:0007669"/>
    <property type="project" value="TreeGrafter"/>
</dbReference>
<dbReference type="GO" id="GO:0005634">
    <property type="term" value="C:nucleus"/>
    <property type="evidence" value="ECO:0007669"/>
    <property type="project" value="UniProtKB-SubCell"/>
</dbReference>
<evidence type="ECO:0000256" key="4">
    <source>
        <dbReference type="ARBA" id="ARBA00022618"/>
    </source>
</evidence>
<feature type="compositionally biased region" description="Polar residues" evidence="9">
    <location>
        <begin position="47"/>
        <end position="62"/>
    </location>
</feature>
<feature type="domain" description="Sororin C-terminal region" evidence="11">
    <location>
        <begin position="507"/>
        <end position="529"/>
    </location>
</feature>
<dbReference type="EMBL" id="OW240923">
    <property type="protein sequence ID" value="CAH2325269.1"/>
    <property type="molecule type" value="Genomic_DNA"/>
</dbReference>
<dbReference type="Proteomes" id="UP001295444">
    <property type="component" value="Chromosome 12"/>
</dbReference>
<dbReference type="Pfam" id="PF09666">
    <property type="entry name" value="Sororin_middle"/>
    <property type="match status" value="1"/>
</dbReference>